<evidence type="ECO:0000313" key="2">
    <source>
        <dbReference type="EMBL" id="KAG6444874.1"/>
    </source>
</evidence>
<dbReference type="AlphaFoldDB" id="A0A922CGB3"/>
<proteinExistence type="predicted"/>
<dbReference type="EMBL" id="JH668313">
    <property type="protein sequence ID" value="KAG6444874.1"/>
    <property type="molecule type" value="Genomic_DNA"/>
</dbReference>
<reference evidence="2" key="1">
    <citation type="journal article" date="2016" name="Insect Biochem. Mol. Biol.">
        <title>Multifaceted biological insights from a draft genome sequence of the tobacco hornworm moth, Manduca sexta.</title>
        <authorList>
            <person name="Kanost M.R."/>
            <person name="Arrese E.L."/>
            <person name="Cao X."/>
            <person name="Chen Y.R."/>
            <person name="Chellapilla S."/>
            <person name="Goldsmith M.R."/>
            <person name="Grosse-Wilde E."/>
            <person name="Heckel D.G."/>
            <person name="Herndon N."/>
            <person name="Jiang H."/>
            <person name="Papanicolaou A."/>
            <person name="Qu J."/>
            <person name="Soulages J.L."/>
            <person name="Vogel H."/>
            <person name="Walters J."/>
            <person name="Waterhouse R.M."/>
            <person name="Ahn S.J."/>
            <person name="Almeida F.C."/>
            <person name="An C."/>
            <person name="Aqrawi P."/>
            <person name="Bretschneider A."/>
            <person name="Bryant W.B."/>
            <person name="Bucks S."/>
            <person name="Chao H."/>
            <person name="Chevignon G."/>
            <person name="Christen J.M."/>
            <person name="Clarke D.F."/>
            <person name="Dittmer N.T."/>
            <person name="Ferguson L.C.F."/>
            <person name="Garavelou S."/>
            <person name="Gordon K.H.J."/>
            <person name="Gunaratna R.T."/>
            <person name="Han Y."/>
            <person name="Hauser F."/>
            <person name="He Y."/>
            <person name="Heidel-Fischer H."/>
            <person name="Hirsh A."/>
            <person name="Hu Y."/>
            <person name="Jiang H."/>
            <person name="Kalra D."/>
            <person name="Klinner C."/>
            <person name="Konig C."/>
            <person name="Kovar C."/>
            <person name="Kroll A.R."/>
            <person name="Kuwar S.S."/>
            <person name="Lee S.L."/>
            <person name="Lehman R."/>
            <person name="Li K."/>
            <person name="Li Z."/>
            <person name="Liang H."/>
            <person name="Lovelace S."/>
            <person name="Lu Z."/>
            <person name="Mansfield J.H."/>
            <person name="McCulloch K.J."/>
            <person name="Mathew T."/>
            <person name="Morton B."/>
            <person name="Muzny D.M."/>
            <person name="Neunemann D."/>
            <person name="Ongeri F."/>
            <person name="Pauchet Y."/>
            <person name="Pu L.L."/>
            <person name="Pyrousis I."/>
            <person name="Rao X.J."/>
            <person name="Redding A."/>
            <person name="Roesel C."/>
            <person name="Sanchez-Gracia A."/>
            <person name="Schaack S."/>
            <person name="Shukla A."/>
            <person name="Tetreau G."/>
            <person name="Wang Y."/>
            <person name="Xiong G.H."/>
            <person name="Traut W."/>
            <person name="Walsh T.K."/>
            <person name="Worley K.C."/>
            <person name="Wu D."/>
            <person name="Wu W."/>
            <person name="Wu Y.Q."/>
            <person name="Zhang X."/>
            <person name="Zou Z."/>
            <person name="Zucker H."/>
            <person name="Briscoe A.D."/>
            <person name="Burmester T."/>
            <person name="Clem R.J."/>
            <person name="Feyereisen R."/>
            <person name="Grimmelikhuijzen C.J.P."/>
            <person name="Hamodrakas S.J."/>
            <person name="Hansson B.S."/>
            <person name="Huguet E."/>
            <person name="Jermiin L.S."/>
            <person name="Lan Q."/>
            <person name="Lehman H.K."/>
            <person name="Lorenzen M."/>
            <person name="Merzendorfer H."/>
            <person name="Michalopoulos I."/>
            <person name="Morton D.B."/>
            <person name="Muthukrishnan S."/>
            <person name="Oakeshott J.G."/>
            <person name="Palmer W."/>
            <person name="Park Y."/>
            <person name="Passarelli A.L."/>
            <person name="Rozas J."/>
            <person name="Schwartz L.M."/>
            <person name="Smith W."/>
            <person name="Southgate A."/>
            <person name="Vilcinskas A."/>
            <person name="Vogt R."/>
            <person name="Wang P."/>
            <person name="Werren J."/>
            <person name="Yu X.Q."/>
            <person name="Zhou J.J."/>
            <person name="Brown S.J."/>
            <person name="Scherer S.E."/>
            <person name="Richards S."/>
            <person name="Blissard G.W."/>
        </authorList>
    </citation>
    <scope>NUCLEOTIDE SEQUENCE</scope>
</reference>
<name>A0A922CGB3_MANSE</name>
<reference evidence="2" key="2">
    <citation type="submission" date="2020-12" db="EMBL/GenBank/DDBJ databases">
        <authorList>
            <person name="Kanost M."/>
        </authorList>
    </citation>
    <scope>NUCLEOTIDE SEQUENCE</scope>
</reference>
<evidence type="ECO:0000256" key="1">
    <source>
        <dbReference type="SAM" id="MobiDB-lite"/>
    </source>
</evidence>
<evidence type="ECO:0000313" key="3">
    <source>
        <dbReference type="Proteomes" id="UP000791440"/>
    </source>
</evidence>
<feature type="region of interest" description="Disordered" evidence="1">
    <location>
        <begin position="21"/>
        <end position="42"/>
    </location>
</feature>
<comment type="caution">
    <text evidence="2">The sequence shown here is derived from an EMBL/GenBank/DDBJ whole genome shotgun (WGS) entry which is preliminary data.</text>
</comment>
<organism evidence="2 3">
    <name type="scientific">Manduca sexta</name>
    <name type="common">Tobacco hawkmoth</name>
    <name type="synonym">Tobacco hornworm</name>
    <dbReference type="NCBI Taxonomy" id="7130"/>
    <lineage>
        <taxon>Eukaryota</taxon>
        <taxon>Metazoa</taxon>
        <taxon>Ecdysozoa</taxon>
        <taxon>Arthropoda</taxon>
        <taxon>Hexapoda</taxon>
        <taxon>Insecta</taxon>
        <taxon>Pterygota</taxon>
        <taxon>Neoptera</taxon>
        <taxon>Endopterygota</taxon>
        <taxon>Lepidoptera</taxon>
        <taxon>Glossata</taxon>
        <taxon>Ditrysia</taxon>
        <taxon>Bombycoidea</taxon>
        <taxon>Sphingidae</taxon>
        <taxon>Sphinginae</taxon>
        <taxon>Sphingini</taxon>
        <taxon>Manduca</taxon>
    </lineage>
</organism>
<gene>
    <name evidence="2" type="ORF">O3G_MSEX003530</name>
</gene>
<keyword evidence="3" id="KW-1185">Reference proteome</keyword>
<sequence length="128" mass="14161">MSLEEYNAALQSVSCHPVPPKPSVVVDPSPTPLPPTTSGTVGRRALCPLERYGKLVKTNIDYPTRPPLKPGQLYDPYKQTLIFLGSVVGDPISYKLPPSRCEVTDDMWARPQQLSTTPLGRIEEAFRQ</sequence>
<accession>A0A922CGB3</accession>
<dbReference type="EMBL" id="JH668313">
    <property type="protein sequence ID" value="KAG6444873.1"/>
    <property type="molecule type" value="Genomic_DNA"/>
</dbReference>
<dbReference type="Proteomes" id="UP000791440">
    <property type="component" value="Unassembled WGS sequence"/>
</dbReference>
<protein>
    <submittedName>
        <fullName evidence="2">Uncharacterized protein</fullName>
    </submittedName>
</protein>